<proteinExistence type="predicted"/>
<keyword evidence="2" id="KW-0732">Signal</keyword>
<sequence>MLLRRHLLKTVLALSCAALSPVAAWAAGFSSERITVKTEGEGKDVILVPGLSSSPRVWAEMVKAVPGYRYHLVQVSGFAGQAVGGNTEGPVAAPVAEEIARYIAVQGMHRPIVIGHSMGGTIGMMLAARHPQAISKLMVVDMLPFLGVMFGPPGTTAQSLKPVADDMLLKMRSTTPEARAQRTEATIKSMINNAAMRPPAVEDGLKSDPDVSARAYHELLTTDLTPELKNIAVPTSVLYVVPNGVPLSPEQMDGFYKMAYANVKDVSLKRIPASAHFIMWDQPEQFQAEVRGFLK</sequence>
<feature type="domain" description="AB hydrolase-1" evidence="3">
    <location>
        <begin position="45"/>
        <end position="286"/>
    </location>
</feature>
<dbReference type="Proteomes" id="UP000247792">
    <property type="component" value="Unassembled WGS sequence"/>
</dbReference>
<dbReference type="InterPro" id="IPR006311">
    <property type="entry name" value="TAT_signal"/>
</dbReference>
<comment type="caution">
    <text evidence="4">The sequence shown here is derived from an EMBL/GenBank/DDBJ whole genome shotgun (WGS) entry which is preliminary data.</text>
</comment>
<dbReference type="GO" id="GO:0016020">
    <property type="term" value="C:membrane"/>
    <property type="evidence" value="ECO:0007669"/>
    <property type="project" value="TreeGrafter"/>
</dbReference>
<protein>
    <submittedName>
        <fullName evidence="4">Pimeloyl-ACP methyl ester carboxylesterase</fullName>
    </submittedName>
</protein>
<dbReference type="InterPro" id="IPR050266">
    <property type="entry name" value="AB_hydrolase_sf"/>
</dbReference>
<evidence type="ECO:0000313" key="5">
    <source>
        <dbReference type="Proteomes" id="UP000247792"/>
    </source>
</evidence>
<evidence type="ECO:0000313" key="4">
    <source>
        <dbReference type="EMBL" id="PXX41477.1"/>
    </source>
</evidence>
<dbReference type="Gene3D" id="3.40.50.1820">
    <property type="entry name" value="alpha/beta hydrolase"/>
    <property type="match status" value="1"/>
</dbReference>
<dbReference type="InterPro" id="IPR029058">
    <property type="entry name" value="AB_hydrolase_fold"/>
</dbReference>
<keyword evidence="5" id="KW-1185">Reference proteome</keyword>
<gene>
    <name evidence="4" type="ORF">DFR42_107128</name>
</gene>
<organism evidence="4 5">
    <name type="scientific">Undibacterium pigrum</name>
    <dbReference type="NCBI Taxonomy" id="401470"/>
    <lineage>
        <taxon>Bacteria</taxon>
        <taxon>Pseudomonadati</taxon>
        <taxon>Pseudomonadota</taxon>
        <taxon>Betaproteobacteria</taxon>
        <taxon>Burkholderiales</taxon>
        <taxon>Oxalobacteraceae</taxon>
        <taxon>Undibacterium</taxon>
    </lineage>
</organism>
<dbReference type="PANTHER" id="PTHR43798">
    <property type="entry name" value="MONOACYLGLYCEROL LIPASE"/>
    <property type="match status" value="1"/>
</dbReference>
<dbReference type="OrthoDB" id="5380819at2"/>
<dbReference type="GO" id="GO:0016787">
    <property type="term" value="F:hydrolase activity"/>
    <property type="evidence" value="ECO:0007669"/>
    <property type="project" value="UniProtKB-KW"/>
</dbReference>
<dbReference type="Pfam" id="PF12697">
    <property type="entry name" value="Abhydrolase_6"/>
    <property type="match status" value="1"/>
</dbReference>
<dbReference type="PANTHER" id="PTHR43798:SF31">
    <property type="entry name" value="AB HYDROLASE SUPERFAMILY PROTEIN YCLE"/>
    <property type="match status" value="1"/>
</dbReference>
<accession>A0A318J559</accession>
<dbReference type="InterPro" id="IPR000073">
    <property type="entry name" value="AB_hydrolase_1"/>
</dbReference>
<feature type="signal peptide" evidence="2">
    <location>
        <begin position="1"/>
        <end position="26"/>
    </location>
</feature>
<dbReference type="RefSeq" id="WP_110256708.1">
    <property type="nucleotide sequence ID" value="NZ_QJKB01000007.1"/>
</dbReference>
<name>A0A318J559_9BURK</name>
<evidence type="ECO:0000256" key="2">
    <source>
        <dbReference type="SAM" id="SignalP"/>
    </source>
</evidence>
<evidence type="ECO:0000256" key="1">
    <source>
        <dbReference type="ARBA" id="ARBA00022801"/>
    </source>
</evidence>
<feature type="chain" id="PRO_5016405140" evidence="2">
    <location>
        <begin position="27"/>
        <end position="295"/>
    </location>
</feature>
<dbReference type="AlphaFoldDB" id="A0A318J559"/>
<reference evidence="4 5" key="1">
    <citation type="submission" date="2018-05" db="EMBL/GenBank/DDBJ databases">
        <title>Genomic Encyclopedia of Type Strains, Phase IV (KMG-IV): sequencing the most valuable type-strain genomes for metagenomic binning, comparative biology and taxonomic classification.</title>
        <authorList>
            <person name="Goeker M."/>
        </authorList>
    </citation>
    <scope>NUCLEOTIDE SEQUENCE [LARGE SCALE GENOMIC DNA]</scope>
    <source>
        <strain evidence="4 5">DSM 19792</strain>
    </source>
</reference>
<dbReference type="SUPFAM" id="SSF53474">
    <property type="entry name" value="alpha/beta-Hydrolases"/>
    <property type="match status" value="1"/>
</dbReference>
<evidence type="ECO:0000259" key="3">
    <source>
        <dbReference type="Pfam" id="PF12697"/>
    </source>
</evidence>
<dbReference type="PROSITE" id="PS51318">
    <property type="entry name" value="TAT"/>
    <property type="match status" value="1"/>
</dbReference>
<keyword evidence="1" id="KW-0378">Hydrolase</keyword>
<dbReference type="EMBL" id="QJKB01000007">
    <property type="protein sequence ID" value="PXX41477.1"/>
    <property type="molecule type" value="Genomic_DNA"/>
</dbReference>